<reference evidence="6 7" key="1">
    <citation type="journal article" date="2012" name="Science">
        <title>The Paleozoic origin of enzymatic lignin decomposition reconstructed from 31 fungal genomes.</title>
        <authorList>
            <person name="Floudas D."/>
            <person name="Binder M."/>
            <person name="Riley R."/>
            <person name="Barry K."/>
            <person name="Blanchette R.A."/>
            <person name="Henrissat B."/>
            <person name="Martinez A.T."/>
            <person name="Otillar R."/>
            <person name="Spatafora J.W."/>
            <person name="Yadav J.S."/>
            <person name="Aerts A."/>
            <person name="Benoit I."/>
            <person name="Boyd A."/>
            <person name="Carlson A."/>
            <person name="Copeland A."/>
            <person name="Coutinho P.M."/>
            <person name="de Vries R.P."/>
            <person name="Ferreira P."/>
            <person name="Findley K."/>
            <person name="Foster B."/>
            <person name="Gaskell J."/>
            <person name="Glotzer D."/>
            <person name="Gorecki P."/>
            <person name="Heitman J."/>
            <person name="Hesse C."/>
            <person name="Hori C."/>
            <person name="Igarashi K."/>
            <person name="Jurgens J.A."/>
            <person name="Kallen N."/>
            <person name="Kersten P."/>
            <person name="Kohler A."/>
            <person name="Kuees U."/>
            <person name="Kumar T.K.A."/>
            <person name="Kuo A."/>
            <person name="LaButti K."/>
            <person name="Larrondo L.F."/>
            <person name="Lindquist E."/>
            <person name="Ling A."/>
            <person name="Lombard V."/>
            <person name="Lucas S."/>
            <person name="Lundell T."/>
            <person name="Martin R."/>
            <person name="McLaughlin D.J."/>
            <person name="Morgenstern I."/>
            <person name="Morin E."/>
            <person name="Murat C."/>
            <person name="Nagy L.G."/>
            <person name="Nolan M."/>
            <person name="Ohm R.A."/>
            <person name="Patyshakuliyeva A."/>
            <person name="Rokas A."/>
            <person name="Ruiz-Duenas F.J."/>
            <person name="Sabat G."/>
            <person name="Salamov A."/>
            <person name="Samejima M."/>
            <person name="Schmutz J."/>
            <person name="Slot J.C."/>
            <person name="St John F."/>
            <person name="Stenlid J."/>
            <person name="Sun H."/>
            <person name="Sun S."/>
            <person name="Syed K."/>
            <person name="Tsang A."/>
            <person name="Wiebenga A."/>
            <person name="Young D."/>
            <person name="Pisabarro A."/>
            <person name="Eastwood D.C."/>
            <person name="Martin F."/>
            <person name="Cullen D."/>
            <person name="Grigoriev I.V."/>
            <person name="Hibbett D.S."/>
        </authorList>
    </citation>
    <scope>NUCLEOTIDE SEQUENCE [LARGE SCALE GENOMIC DNA]</scope>
    <source>
        <strain evidence="6 7">ATCC 11539</strain>
    </source>
</reference>
<dbReference type="Gene3D" id="3.90.470.10">
    <property type="entry name" value="Ribosomal protein L22/L17"/>
    <property type="match status" value="1"/>
</dbReference>
<evidence type="ECO:0000256" key="1">
    <source>
        <dbReference type="ARBA" id="ARBA00009451"/>
    </source>
</evidence>
<dbReference type="GO" id="GO:0003735">
    <property type="term" value="F:structural constituent of ribosome"/>
    <property type="evidence" value="ECO:0007669"/>
    <property type="project" value="InterPro"/>
</dbReference>
<sequence length="218" mass="24960">ASFRNPITWMQEQLMPKVREKATKEEIEASRKEMAQRGEGGVLDALPAPEVIEAPGKRAEAGSSRKVHTEHKYSTANFKISHRKLNKLGQQIAGKPIDWAIMQMEFSEKRASKRIKSMLVTAKHHASLYKSLDDKKLVVAEAWVTKGPRSQKRIDIKGRGRFGIKVHPDSRMHVVLKEGETWAEKAEKERQRKLKRIVSAGLVREDVPLRNPRPMWAW</sequence>
<feature type="region of interest" description="Disordered" evidence="5">
    <location>
        <begin position="18"/>
        <end position="46"/>
    </location>
</feature>
<organism evidence="6 7">
    <name type="scientific">Gloeophyllum trabeum (strain ATCC 11539 / FP-39264 / Madison 617)</name>
    <name type="common">Brown rot fungus</name>
    <dbReference type="NCBI Taxonomy" id="670483"/>
    <lineage>
        <taxon>Eukaryota</taxon>
        <taxon>Fungi</taxon>
        <taxon>Dikarya</taxon>
        <taxon>Basidiomycota</taxon>
        <taxon>Agaricomycotina</taxon>
        <taxon>Agaricomycetes</taxon>
        <taxon>Gloeophyllales</taxon>
        <taxon>Gloeophyllaceae</taxon>
        <taxon>Gloeophyllum</taxon>
    </lineage>
</organism>
<dbReference type="HOGENOM" id="CLU_085461_0_0_1"/>
<dbReference type="GO" id="GO:0006412">
    <property type="term" value="P:translation"/>
    <property type="evidence" value="ECO:0007669"/>
    <property type="project" value="InterPro"/>
</dbReference>
<dbReference type="eggNOG" id="KOG1711">
    <property type="taxonomic scope" value="Eukaryota"/>
</dbReference>
<dbReference type="EMBL" id="KB469297">
    <property type="protein sequence ID" value="EPQ59232.1"/>
    <property type="molecule type" value="Genomic_DNA"/>
</dbReference>
<evidence type="ECO:0000313" key="6">
    <source>
        <dbReference type="EMBL" id="EPQ59232.1"/>
    </source>
</evidence>
<dbReference type="GeneID" id="19305592"/>
<dbReference type="InterPro" id="IPR047867">
    <property type="entry name" value="Ribosomal_uL22_bac/org-type"/>
</dbReference>
<evidence type="ECO:0000313" key="7">
    <source>
        <dbReference type="Proteomes" id="UP000030669"/>
    </source>
</evidence>
<dbReference type="InterPro" id="IPR001063">
    <property type="entry name" value="Ribosomal_uL22"/>
</dbReference>
<dbReference type="KEGG" id="gtr:GLOTRDRAFT_34963"/>
<dbReference type="OMA" id="STRIMNM"/>
<dbReference type="GO" id="GO:0005762">
    <property type="term" value="C:mitochondrial large ribosomal subunit"/>
    <property type="evidence" value="ECO:0007669"/>
    <property type="project" value="TreeGrafter"/>
</dbReference>
<comment type="similarity">
    <text evidence="1 4">Belongs to the universal ribosomal protein uL22 family.</text>
</comment>
<dbReference type="RefSeq" id="XP_007861796.1">
    <property type="nucleotide sequence ID" value="XM_007863605.1"/>
</dbReference>
<dbReference type="AlphaFoldDB" id="S7QIQ8"/>
<dbReference type="OrthoDB" id="416470at2759"/>
<feature type="compositionally biased region" description="Basic and acidic residues" evidence="5">
    <location>
        <begin position="18"/>
        <end position="36"/>
    </location>
</feature>
<evidence type="ECO:0000256" key="4">
    <source>
        <dbReference type="RuleBase" id="RU004005"/>
    </source>
</evidence>
<dbReference type="SUPFAM" id="SSF54843">
    <property type="entry name" value="Ribosomal protein L22"/>
    <property type="match status" value="1"/>
</dbReference>
<accession>S7QIQ8</accession>
<dbReference type="Proteomes" id="UP000030669">
    <property type="component" value="Unassembled WGS sequence"/>
</dbReference>
<proteinExistence type="inferred from homology"/>
<name>S7QIQ8_GLOTA</name>
<evidence type="ECO:0000256" key="5">
    <source>
        <dbReference type="SAM" id="MobiDB-lite"/>
    </source>
</evidence>
<protein>
    <submittedName>
        <fullName evidence="6">Mitochondrial 50S ribosomal protein L22</fullName>
    </submittedName>
</protein>
<dbReference type="Pfam" id="PF00237">
    <property type="entry name" value="Ribosomal_L22"/>
    <property type="match status" value="1"/>
</dbReference>
<dbReference type="STRING" id="670483.S7QIQ8"/>
<feature type="non-terminal residue" evidence="6">
    <location>
        <position position="1"/>
    </location>
</feature>
<keyword evidence="2 4" id="KW-0689">Ribosomal protein</keyword>
<dbReference type="PANTHER" id="PTHR13501:SF8">
    <property type="entry name" value="LARGE RIBOSOMAL SUBUNIT PROTEIN UL22M"/>
    <property type="match status" value="1"/>
</dbReference>
<keyword evidence="3 4" id="KW-0687">Ribonucleoprotein</keyword>
<evidence type="ECO:0000256" key="2">
    <source>
        <dbReference type="ARBA" id="ARBA00022980"/>
    </source>
</evidence>
<gene>
    <name evidence="6" type="ORF">GLOTRDRAFT_34963</name>
</gene>
<dbReference type="PANTHER" id="PTHR13501">
    <property type="entry name" value="CHLOROPLAST 50S RIBOSOMAL PROTEIN L22-RELATED"/>
    <property type="match status" value="1"/>
</dbReference>
<evidence type="ECO:0000256" key="3">
    <source>
        <dbReference type="ARBA" id="ARBA00023274"/>
    </source>
</evidence>
<dbReference type="InterPro" id="IPR036394">
    <property type="entry name" value="Ribosomal_uL22_sf"/>
</dbReference>
<keyword evidence="7" id="KW-1185">Reference proteome</keyword>